<gene>
    <name evidence="4" type="ORF">T459_23554</name>
</gene>
<dbReference type="STRING" id="4072.A0A2G2YSQ1"/>
<sequence>MLYNEVLSSQVIDFETAHVFLSSYAGAILANACLKGLNGVPDVVECSFVQSNVTELPFFASKVRLGKNEEEKVLGLGPLTNYEKKGLETLKPELLSFTKKGIKFANAS</sequence>
<reference evidence="4 5" key="2">
    <citation type="journal article" date="2017" name="Genome Biol.">
        <title>New reference genome sequences of hot pepper reveal the massive evolution of plant disease-resistance genes by retroduplication.</title>
        <authorList>
            <person name="Kim S."/>
            <person name="Park J."/>
            <person name="Yeom S.I."/>
            <person name="Kim Y.M."/>
            <person name="Seo E."/>
            <person name="Kim K.T."/>
            <person name="Kim M.S."/>
            <person name="Lee J.M."/>
            <person name="Cheong K."/>
            <person name="Shin H.S."/>
            <person name="Kim S.B."/>
            <person name="Han K."/>
            <person name="Lee J."/>
            <person name="Park M."/>
            <person name="Lee H.A."/>
            <person name="Lee H.Y."/>
            <person name="Lee Y."/>
            <person name="Oh S."/>
            <person name="Lee J.H."/>
            <person name="Choi E."/>
            <person name="Choi E."/>
            <person name="Lee S.E."/>
            <person name="Jeon J."/>
            <person name="Kim H."/>
            <person name="Choi G."/>
            <person name="Song H."/>
            <person name="Lee J."/>
            <person name="Lee S.C."/>
            <person name="Kwon J.K."/>
            <person name="Lee H.Y."/>
            <person name="Koo N."/>
            <person name="Hong Y."/>
            <person name="Kim R.W."/>
            <person name="Kang W.H."/>
            <person name="Huh J.H."/>
            <person name="Kang B.C."/>
            <person name="Yang T.J."/>
            <person name="Lee Y.H."/>
            <person name="Bennetzen J.L."/>
            <person name="Choi D."/>
        </authorList>
    </citation>
    <scope>NUCLEOTIDE SEQUENCE [LARGE SCALE GENOMIC DNA]</scope>
    <source>
        <strain evidence="5">cv. CM334</strain>
    </source>
</reference>
<dbReference type="SUPFAM" id="SSF56327">
    <property type="entry name" value="LDH C-terminal domain-like"/>
    <property type="match status" value="1"/>
</dbReference>
<dbReference type="OMA" id="CNYAGAL"/>
<keyword evidence="2" id="KW-0520">NAD</keyword>
<evidence type="ECO:0000259" key="3">
    <source>
        <dbReference type="Pfam" id="PF02866"/>
    </source>
</evidence>
<dbReference type="EMBL" id="AYRZ02000009">
    <property type="protein sequence ID" value="PHT72769.1"/>
    <property type="molecule type" value="Genomic_DNA"/>
</dbReference>
<keyword evidence="5" id="KW-1185">Reference proteome</keyword>
<organism evidence="4 5">
    <name type="scientific">Capsicum annuum</name>
    <name type="common">Capsicum pepper</name>
    <dbReference type="NCBI Taxonomy" id="4072"/>
    <lineage>
        <taxon>Eukaryota</taxon>
        <taxon>Viridiplantae</taxon>
        <taxon>Streptophyta</taxon>
        <taxon>Embryophyta</taxon>
        <taxon>Tracheophyta</taxon>
        <taxon>Spermatophyta</taxon>
        <taxon>Magnoliopsida</taxon>
        <taxon>eudicotyledons</taxon>
        <taxon>Gunneridae</taxon>
        <taxon>Pentapetalae</taxon>
        <taxon>asterids</taxon>
        <taxon>lamiids</taxon>
        <taxon>Solanales</taxon>
        <taxon>Solanaceae</taxon>
        <taxon>Solanoideae</taxon>
        <taxon>Capsiceae</taxon>
        <taxon>Capsicum</taxon>
    </lineage>
</organism>
<dbReference type="Proteomes" id="UP000222542">
    <property type="component" value="Unassembled WGS sequence"/>
</dbReference>
<keyword evidence="1" id="KW-0560">Oxidoreductase</keyword>
<dbReference type="InterPro" id="IPR022383">
    <property type="entry name" value="Lactate/malate_DH_C"/>
</dbReference>
<dbReference type="Gene3D" id="3.90.110.10">
    <property type="entry name" value="Lactate dehydrogenase/glycoside hydrolase, family 4, C-terminal"/>
    <property type="match status" value="1"/>
</dbReference>
<evidence type="ECO:0000256" key="2">
    <source>
        <dbReference type="ARBA" id="ARBA00023027"/>
    </source>
</evidence>
<dbReference type="AlphaFoldDB" id="A0A2G2YSQ1"/>
<evidence type="ECO:0000313" key="5">
    <source>
        <dbReference type="Proteomes" id="UP000222542"/>
    </source>
</evidence>
<comment type="caution">
    <text evidence="4">The sequence shown here is derived from an EMBL/GenBank/DDBJ whole genome shotgun (WGS) entry which is preliminary data.</text>
</comment>
<evidence type="ECO:0000256" key="1">
    <source>
        <dbReference type="ARBA" id="ARBA00023002"/>
    </source>
</evidence>
<accession>A0A2G2YSQ1</accession>
<dbReference type="SMR" id="A0A2G2YSQ1"/>
<dbReference type="PANTHER" id="PTHR11540">
    <property type="entry name" value="MALATE AND LACTATE DEHYDROGENASE"/>
    <property type="match status" value="1"/>
</dbReference>
<reference evidence="4 5" key="1">
    <citation type="journal article" date="2014" name="Nat. Genet.">
        <title>Genome sequence of the hot pepper provides insights into the evolution of pungency in Capsicum species.</title>
        <authorList>
            <person name="Kim S."/>
            <person name="Park M."/>
            <person name="Yeom S.I."/>
            <person name="Kim Y.M."/>
            <person name="Lee J.M."/>
            <person name="Lee H.A."/>
            <person name="Seo E."/>
            <person name="Choi J."/>
            <person name="Cheong K."/>
            <person name="Kim K.T."/>
            <person name="Jung K."/>
            <person name="Lee G.W."/>
            <person name="Oh S.K."/>
            <person name="Bae C."/>
            <person name="Kim S.B."/>
            <person name="Lee H.Y."/>
            <person name="Kim S.Y."/>
            <person name="Kim M.S."/>
            <person name="Kang B.C."/>
            <person name="Jo Y.D."/>
            <person name="Yang H.B."/>
            <person name="Jeong H.J."/>
            <person name="Kang W.H."/>
            <person name="Kwon J.K."/>
            <person name="Shin C."/>
            <person name="Lim J.Y."/>
            <person name="Park J.H."/>
            <person name="Huh J.H."/>
            <person name="Kim J.S."/>
            <person name="Kim B.D."/>
            <person name="Cohen O."/>
            <person name="Paran I."/>
            <person name="Suh M.C."/>
            <person name="Lee S.B."/>
            <person name="Kim Y.K."/>
            <person name="Shin Y."/>
            <person name="Noh S.J."/>
            <person name="Park J."/>
            <person name="Seo Y.S."/>
            <person name="Kwon S.Y."/>
            <person name="Kim H.A."/>
            <person name="Park J.M."/>
            <person name="Kim H.J."/>
            <person name="Choi S.B."/>
            <person name="Bosland P.W."/>
            <person name="Reeves G."/>
            <person name="Jo S.H."/>
            <person name="Lee B.W."/>
            <person name="Cho H.T."/>
            <person name="Choi H.S."/>
            <person name="Lee M.S."/>
            <person name="Yu Y."/>
            <person name="Do Choi Y."/>
            <person name="Park B.S."/>
            <person name="van Deynze A."/>
            <person name="Ashrafi H."/>
            <person name="Hill T."/>
            <person name="Kim W.T."/>
            <person name="Pai H.S."/>
            <person name="Ahn H.K."/>
            <person name="Yeam I."/>
            <person name="Giovannoni J.J."/>
            <person name="Rose J.K."/>
            <person name="Sorensen I."/>
            <person name="Lee S.J."/>
            <person name="Kim R.W."/>
            <person name="Choi I.Y."/>
            <person name="Choi B.S."/>
            <person name="Lim J.S."/>
            <person name="Lee Y.H."/>
            <person name="Choi D."/>
        </authorList>
    </citation>
    <scope>NUCLEOTIDE SEQUENCE [LARGE SCALE GENOMIC DNA]</scope>
    <source>
        <strain evidence="5">cv. CM334</strain>
    </source>
</reference>
<dbReference type="PANTHER" id="PTHR11540:SF58">
    <property type="entry name" value="MALATE DEHYDROGENASE 1, MITOCHONDRIAL-RELATED"/>
    <property type="match status" value="1"/>
</dbReference>
<feature type="domain" description="Lactate/malate dehydrogenase C-terminal" evidence="3">
    <location>
        <begin position="23"/>
        <end position="104"/>
    </location>
</feature>
<dbReference type="GO" id="GO:0016616">
    <property type="term" value="F:oxidoreductase activity, acting on the CH-OH group of donors, NAD or NADP as acceptor"/>
    <property type="evidence" value="ECO:0007669"/>
    <property type="project" value="InterPro"/>
</dbReference>
<name>A0A2G2YSQ1_CAPAN</name>
<dbReference type="InterPro" id="IPR015955">
    <property type="entry name" value="Lactate_DH/Glyco_Ohase_4_C"/>
</dbReference>
<proteinExistence type="predicted"/>
<dbReference type="Pfam" id="PF02866">
    <property type="entry name" value="Ldh_1_C"/>
    <property type="match status" value="1"/>
</dbReference>
<dbReference type="Gramene" id="PHT72769">
    <property type="protein sequence ID" value="PHT72769"/>
    <property type="gene ID" value="T459_23554"/>
</dbReference>
<protein>
    <recommendedName>
        <fullName evidence="3">Lactate/malate dehydrogenase C-terminal domain-containing protein</fullName>
    </recommendedName>
</protein>
<evidence type="ECO:0000313" key="4">
    <source>
        <dbReference type="EMBL" id="PHT72769.1"/>
    </source>
</evidence>